<name>A0ACB9QJP0_9MYRT</name>
<organism evidence="1 2">
    <name type="scientific">Melastoma candidum</name>
    <dbReference type="NCBI Taxonomy" id="119954"/>
    <lineage>
        <taxon>Eukaryota</taxon>
        <taxon>Viridiplantae</taxon>
        <taxon>Streptophyta</taxon>
        <taxon>Embryophyta</taxon>
        <taxon>Tracheophyta</taxon>
        <taxon>Spermatophyta</taxon>
        <taxon>Magnoliopsida</taxon>
        <taxon>eudicotyledons</taxon>
        <taxon>Gunneridae</taxon>
        <taxon>Pentapetalae</taxon>
        <taxon>rosids</taxon>
        <taxon>malvids</taxon>
        <taxon>Myrtales</taxon>
        <taxon>Melastomataceae</taxon>
        <taxon>Melastomatoideae</taxon>
        <taxon>Melastomateae</taxon>
        <taxon>Melastoma</taxon>
    </lineage>
</organism>
<gene>
    <name evidence="1" type="ORF">MLD38_021350</name>
</gene>
<comment type="caution">
    <text evidence="1">The sequence shown here is derived from an EMBL/GenBank/DDBJ whole genome shotgun (WGS) entry which is preliminary data.</text>
</comment>
<accession>A0ACB9QJP0</accession>
<keyword evidence="2" id="KW-1185">Reference proteome</keyword>
<proteinExistence type="predicted"/>
<evidence type="ECO:0000313" key="2">
    <source>
        <dbReference type="Proteomes" id="UP001057402"/>
    </source>
</evidence>
<sequence>MVIEELKQRVESHPHPYRLQWLNKDSDARVTRRARVPFSIEKGYKDEVACDVIVMDACPLLLGRSWESDRRAQHDRYRHTYSISVDEKKVTMMPLTTQPIIAPQNRSTDQPPRGVQLV</sequence>
<evidence type="ECO:0000313" key="1">
    <source>
        <dbReference type="EMBL" id="KAI4365359.1"/>
    </source>
</evidence>
<reference evidence="2" key="1">
    <citation type="journal article" date="2023" name="Front. Plant Sci.">
        <title>Chromosomal-level genome assembly of Melastoma candidum provides insights into trichome evolution.</title>
        <authorList>
            <person name="Zhong Y."/>
            <person name="Wu W."/>
            <person name="Sun C."/>
            <person name="Zou P."/>
            <person name="Liu Y."/>
            <person name="Dai S."/>
            <person name="Zhou R."/>
        </authorList>
    </citation>
    <scope>NUCLEOTIDE SEQUENCE [LARGE SCALE GENOMIC DNA]</scope>
</reference>
<protein>
    <submittedName>
        <fullName evidence="1">Uncharacterized protein</fullName>
    </submittedName>
</protein>
<dbReference type="Proteomes" id="UP001057402">
    <property type="component" value="Chromosome 6"/>
</dbReference>
<dbReference type="EMBL" id="CM042885">
    <property type="protein sequence ID" value="KAI4365359.1"/>
    <property type="molecule type" value="Genomic_DNA"/>
</dbReference>